<comment type="caution">
    <text evidence="3">The sequence shown here is derived from an EMBL/GenBank/DDBJ whole genome shotgun (WGS) entry which is preliminary data.</text>
</comment>
<organism evidence="3 4">
    <name type="scientific">Actinomadura rubrisoli</name>
    <dbReference type="NCBI Taxonomy" id="2530368"/>
    <lineage>
        <taxon>Bacteria</taxon>
        <taxon>Bacillati</taxon>
        <taxon>Actinomycetota</taxon>
        <taxon>Actinomycetes</taxon>
        <taxon>Streptosporangiales</taxon>
        <taxon>Thermomonosporaceae</taxon>
        <taxon>Actinomadura</taxon>
    </lineage>
</organism>
<dbReference type="SUPFAM" id="SSF46955">
    <property type="entry name" value="Putative DNA-binding domain"/>
    <property type="match status" value="1"/>
</dbReference>
<evidence type="ECO:0000313" key="4">
    <source>
        <dbReference type="Proteomes" id="UP000294513"/>
    </source>
</evidence>
<dbReference type="Proteomes" id="UP000294513">
    <property type="component" value="Unassembled WGS sequence"/>
</dbReference>
<feature type="non-terminal residue" evidence="3">
    <location>
        <position position="216"/>
    </location>
</feature>
<dbReference type="InterPro" id="IPR000551">
    <property type="entry name" value="MerR-type_HTH_dom"/>
</dbReference>
<evidence type="ECO:0000313" key="3">
    <source>
        <dbReference type="EMBL" id="TDD79020.1"/>
    </source>
</evidence>
<dbReference type="EMBL" id="SMKU01000186">
    <property type="protein sequence ID" value="TDD79020.1"/>
    <property type="molecule type" value="Genomic_DNA"/>
</dbReference>
<feature type="region of interest" description="Disordered" evidence="1">
    <location>
        <begin position="104"/>
        <end position="138"/>
    </location>
</feature>
<evidence type="ECO:0000256" key="1">
    <source>
        <dbReference type="SAM" id="MobiDB-lite"/>
    </source>
</evidence>
<accession>A0A4R5B3C5</accession>
<protein>
    <submittedName>
        <fullName evidence="3">MerR family transcriptional regulator</fullName>
    </submittedName>
</protein>
<dbReference type="Gene3D" id="1.10.1660.10">
    <property type="match status" value="1"/>
</dbReference>
<name>A0A4R5B3C5_9ACTN</name>
<dbReference type="OrthoDB" id="3830374at2"/>
<dbReference type="RefSeq" id="WP_131898718.1">
    <property type="nucleotide sequence ID" value="NZ_SMKU01000186.1"/>
</dbReference>
<evidence type="ECO:0000259" key="2">
    <source>
        <dbReference type="Pfam" id="PF13411"/>
    </source>
</evidence>
<keyword evidence="4" id="KW-1185">Reference proteome</keyword>
<proteinExistence type="predicted"/>
<dbReference type="AlphaFoldDB" id="A0A4R5B3C5"/>
<feature type="domain" description="HTH merR-type" evidence="2">
    <location>
        <begin position="36"/>
        <end position="90"/>
    </location>
</feature>
<reference evidence="3 4" key="1">
    <citation type="submission" date="2019-03" db="EMBL/GenBank/DDBJ databases">
        <title>Draft genome sequences of novel Actinobacteria.</title>
        <authorList>
            <person name="Sahin N."/>
            <person name="Ay H."/>
            <person name="Saygin H."/>
        </authorList>
    </citation>
    <scope>NUCLEOTIDE SEQUENCE [LARGE SCALE GENOMIC DNA]</scope>
    <source>
        <strain evidence="3 4">H3C3</strain>
    </source>
</reference>
<dbReference type="GO" id="GO:0006355">
    <property type="term" value="P:regulation of DNA-templated transcription"/>
    <property type="evidence" value="ECO:0007669"/>
    <property type="project" value="InterPro"/>
</dbReference>
<dbReference type="InterPro" id="IPR009061">
    <property type="entry name" value="DNA-bd_dom_put_sf"/>
</dbReference>
<dbReference type="Pfam" id="PF13411">
    <property type="entry name" value="MerR_1"/>
    <property type="match status" value="1"/>
</dbReference>
<gene>
    <name evidence="3" type="ORF">E1298_28805</name>
</gene>
<sequence>MDGTWTITELAERAVKALAVGESAQVSGRVRDMPNERLIRWYTTIGLVDPPLGRRGRTALYGPRHLRQLVAVKRRQAAGRSIAEIQLELAAATDATLEEIAALPESTPPTSGNGETPPSPRTPAQAPETDTPARGRFWSARPDVSYGRAAASIDYDAARPAVVQGVRLAPDLTLLLEVADLSGDDLAAIQAAAHPLLDELRRRGLAAPPEDPVPLP</sequence>
<dbReference type="GO" id="GO:0003677">
    <property type="term" value="F:DNA binding"/>
    <property type="evidence" value="ECO:0007669"/>
    <property type="project" value="InterPro"/>
</dbReference>